<dbReference type="Pfam" id="PF07729">
    <property type="entry name" value="FCD"/>
    <property type="match status" value="1"/>
</dbReference>
<dbReference type="InterPro" id="IPR000524">
    <property type="entry name" value="Tscrpt_reg_HTH_GntR"/>
</dbReference>
<organism evidence="5 6">
    <name type="scientific">Aeromicrobium phragmitis</name>
    <dbReference type="NCBI Taxonomy" id="2478914"/>
    <lineage>
        <taxon>Bacteria</taxon>
        <taxon>Bacillati</taxon>
        <taxon>Actinomycetota</taxon>
        <taxon>Actinomycetes</taxon>
        <taxon>Propionibacteriales</taxon>
        <taxon>Nocardioidaceae</taxon>
        <taxon>Aeromicrobium</taxon>
    </lineage>
</organism>
<dbReference type="SUPFAM" id="SSF46785">
    <property type="entry name" value="Winged helix' DNA-binding domain"/>
    <property type="match status" value="1"/>
</dbReference>
<dbReference type="InterPro" id="IPR011711">
    <property type="entry name" value="GntR_C"/>
</dbReference>
<dbReference type="GO" id="GO:0003677">
    <property type="term" value="F:DNA binding"/>
    <property type="evidence" value="ECO:0007669"/>
    <property type="project" value="UniProtKB-KW"/>
</dbReference>
<keyword evidence="6" id="KW-1185">Reference proteome</keyword>
<keyword evidence="1" id="KW-0805">Transcription regulation</keyword>
<name>A0A3L8PQM2_9ACTN</name>
<evidence type="ECO:0000313" key="5">
    <source>
        <dbReference type="EMBL" id="RLV56758.1"/>
    </source>
</evidence>
<dbReference type="SUPFAM" id="SSF48008">
    <property type="entry name" value="GntR ligand-binding domain-like"/>
    <property type="match status" value="1"/>
</dbReference>
<dbReference type="InterPro" id="IPR008920">
    <property type="entry name" value="TF_FadR/GntR_C"/>
</dbReference>
<dbReference type="Gene3D" id="1.20.120.530">
    <property type="entry name" value="GntR ligand-binding domain-like"/>
    <property type="match status" value="1"/>
</dbReference>
<evidence type="ECO:0000259" key="4">
    <source>
        <dbReference type="PROSITE" id="PS50949"/>
    </source>
</evidence>
<evidence type="ECO:0000256" key="3">
    <source>
        <dbReference type="ARBA" id="ARBA00023163"/>
    </source>
</evidence>
<dbReference type="PRINTS" id="PR00035">
    <property type="entry name" value="HTHGNTR"/>
</dbReference>
<keyword evidence="2" id="KW-0238">DNA-binding</keyword>
<feature type="domain" description="HTH gntR-type" evidence="4">
    <location>
        <begin position="11"/>
        <end position="78"/>
    </location>
</feature>
<dbReference type="OrthoDB" id="4164516at2"/>
<dbReference type="Proteomes" id="UP000282515">
    <property type="component" value="Unassembled WGS sequence"/>
</dbReference>
<protein>
    <submittedName>
        <fullName evidence="5">GntR family transcriptional regulator</fullName>
    </submittedName>
</protein>
<dbReference type="InterPro" id="IPR036390">
    <property type="entry name" value="WH_DNA-bd_sf"/>
</dbReference>
<dbReference type="SMART" id="SM00345">
    <property type="entry name" value="HTH_GNTR"/>
    <property type="match status" value="1"/>
</dbReference>
<evidence type="ECO:0000256" key="2">
    <source>
        <dbReference type="ARBA" id="ARBA00023125"/>
    </source>
</evidence>
<dbReference type="SMART" id="SM00895">
    <property type="entry name" value="FCD"/>
    <property type="match status" value="1"/>
</dbReference>
<keyword evidence="3" id="KW-0804">Transcription</keyword>
<evidence type="ECO:0000313" key="6">
    <source>
        <dbReference type="Proteomes" id="UP000282515"/>
    </source>
</evidence>
<proteinExistence type="predicted"/>
<dbReference type="PANTHER" id="PTHR43537">
    <property type="entry name" value="TRANSCRIPTIONAL REGULATOR, GNTR FAMILY"/>
    <property type="match status" value="1"/>
</dbReference>
<dbReference type="Gene3D" id="1.10.10.10">
    <property type="entry name" value="Winged helix-like DNA-binding domain superfamily/Winged helix DNA-binding domain"/>
    <property type="match status" value="1"/>
</dbReference>
<gene>
    <name evidence="5" type="ORF">D9V41_02960</name>
</gene>
<dbReference type="PROSITE" id="PS50949">
    <property type="entry name" value="HTH_GNTR"/>
    <property type="match status" value="1"/>
</dbReference>
<sequence length="218" mass="24041">MHHVSMKLETESATERAYRHVKGRLLDGSLPGGSMTSEGEISAEIGLSRTPVREAFLRLEAEGLLRLYPKRGALVVPVSPAEADDVIEARLLVETHAGRQAAALPDAQHRRLVELLRDLVVAQESAVEDGDLGEYAALDARFHQEIVAAVGNEVLRTFSVGLRERQQRMIAHSVRWDPNQVARFVAGHRSLVDAIERRDGEALAELLVRHLEDARAGL</sequence>
<dbReference type="GO" id="GO:0003700">
    <property type="term" value="F:DNA-binding transcription factor activity"/>
    <property type="evidence" value="ECO:0007669"/>
    <property type="project" value="InterPro"/>
</dbReference>
<accession>A0A3L8PQM2</accession>
<dbReference type="Pfam" id="PF00392">
    <property type="entry name" value="GntR"/>
    <property type="match status" value="1"/>
</dbReference>
<dbReference type="EMBL" id="RDBF01000002">
    <property type="protein sequence ID" value="RLV56758.1"/>
    <property type="molecule type" value="Genomic_DNA"/>
</dbReference>
<dbReference type="InterPro" id="IPR036388">
    <property type="entry name" value="WH-like_DNA-bd_sf"/>
</dbReference>
<reference evidence="5 6" key="1">
    <citation type="submission" date="2018-10" db="EMBL/GenBank/DDBJ databases">
        <title>Aeromicrobium sp. 9W16Y-2 whole genome shotgun sequence.</title>
        <authorList>
            <person name="Li F."/>
        </authorList>
    </citation>
    <scope>NUCLEOTIDE SEQUENCE [LARGE SCALE GENOMIC DNA]</scope>
    <source>
        <strain evidence="5 6">9W16Y-2</strain>
    </source>
</reference>
<comment type="caution">
    <text evidence="5">The sequence shown here is derived from an EMBL/GenBank/DDBJ whole genome shotgun (WGS) entry which is preliminary data.</text>
</comment>
<dbReference type="PANTHER" id="PTHR43537:SF24">
    <property type="entry name" value="GLUCONATE OPERON TRANSCRIPTIONAL REPRESSOR"/>
    <property type="match status" value="1"/>
</dbReference>
<evidence type="ECO:0000256" key="1">
    <source>
        <dbReference type="ARBA" id="ARBA00023015"/>
    </source>
</evidence>
<dbReference type="AlphaFoldDB" id="A0A3L8PQM2"/>